<dbReference type="PANTHER" id="PTHR44835">
    <property type="entry name" value="UDP-N-ACETYLGLUCOSAMINE--PEPTIDE N-ACETYLGLUCOSAMINYLTRANSFERASE SPINDLY-RELATED"/>
    <property type="match status" value="1"/>
</dbReference>
<evidence type="ECO:0000256" key="7">
    <source>
        <dbReference type="ARBA" id="ARBA00022803"/>
    </source>
</evidence>
<organism evidence="9 10">
    <name type="scientific">Sphingomonas hengshuiensis</name>
    <dbReference type="NCBI Taxonomy" id="1609977"/>
    <lineage>
        <taxon>Bacteria</taxon>
        <taxon>Pseudomonadati</taxon>
        <taxon>Pseudomonadota</taxon>
        <taxon>Alphaproteobacteria</taxon>
        <taxon>Sphingomonadales</taxon>
        <taxon>Sphingomonadaceae</taxon>
        <taxon>Sphingomonas</taxon>
    </lineage>
</organism>
<sequence>MDQTGLNALLRQAQAARDAAQWSDATRLFRQAEALAPAAPEIKHNLALIAFAQGDAATARVLAEAAAALSPALWQAQALLARIHQAAGDPVAAETALNAVLARAPGNAPARLGLANLALNAFGDAQAARDLVAPLLGDPHHGDDAELTALMAALYLDTDGAALSARLMAFSRAHLRLPRLPERAPRAGRRRIGLVSPLFTNSPVHHLTFTAFAALAEHHDLHCFARSTRADEGTAAFQGIAAGWHPVAHLEPAQLAQRIAGEGIDILFDLGGWADVAALKALSAKPAARMYKWVGGQSATTGIDAFDGWIGDAWQSPAELQPLYAEPLIAIEGGYCDYAPPAALLRLRDVPKAGTALVGNPAKITAATMAAWPEGVDRVTLIDRRYLHARTLERVTALLAGHGIAVERVAAPPGHHAYLAELARCAAIVNTQPYAAGLTAVEALALGVTLLSGPAVSPVFAARHHLSHARTRGRNPTLAAQLRAIAER</sequence>
<evidence type="ECO:0000256" key="1">
    <source>
        <dbReference type="ARBA" id="ARBA00004922"/>
    </source>
</evidence>
<evidence type="ECO:0000256" key="3">
    <source>
        <dbReference type="ARBA" id="ARBA00011970"/>
    </source>
</evidence>
<comment type="pathway">
    <text evidence="1">Protein modification; protein glycosylation.</text>
</comment>
<name>A0A7U4J9A3_9SPHN</name>
<dbReference type="Gene3D" id="3.40.50.2000">
    <property type="entry name" value="Glycogen Phosphorylase B"/>
    <property type="match status" value="1"/>
</dbReference>
<evidence type="ECO:0000256" key="2">
    <source>
        <dbReference type="ARBA" id="ARBA00005386"/>
    </source>
</evidence>
<dbReference type="EC" id="2.4.1.255" evidence="3"/>
<dbReference type="SMART" id="SM00028">
    <property type="entry name" value="TPR"/>
    <property type="match status" value="3"/>
</dbReference>
<keyword evidence="10" id="KW-1185">Reference proteome</keyword>
<evidence type="ECO:0000256" key="4">
    <source>
        <dbReference type="ARBA" id="ARBA00022676"/>
    </source>
</evidence>
<keyword evidence="5" id="KW-0808">Transferase</keyword>
<dbReference type="Pfam" id="PF13844">
    <property type="entry name" value="Glyco_transf_41"/>
    <property type="match status" value="1"/>
</dbReference>
<gene>
    <name evidence="9" type="ORF">TS85_13730</name>
</gene>
<protein>
    <recommendedName>
        <fullName evidence="3">protein O-GlcNAc transferase</fullName>
        <ecNumber evidence="3">2.4.1.255</ecNumber>
    </recommendedName>
</protein>
<evidence type="ECO:0000313" key="10">
    <source>
        <dbReference type="Proteomes" id="UP000032300"/>
    </source>
</evidence>
<comment type="similarity">
    <text evidence="2">Belongs to the glycosyltransferase 41 family. O-GlcNAc transferase subfamily.</text>
</comment>
<dbReference type="InterPro" id="IPR011990">
    <property type="entry name" value="TPR-like_helical_dom_sf"/>
</dbReference>
<dbReference type="Gene3D" id="3.40.50.11380">
    <property type="match status" value="1"/>
</dbReference>
<dbReference type="InterPro" id="IPR029489">
    <property type="entry name" value="OGT/SEC/SPY_C"/>
</dbReference>
<proteinExistence type="inferred from homology"/>
<dbReference type="RefSeq" id="WP_044332877.1">
    <property type="nucleotide sequence ID" value="NZ_CP010836.1"/>
</dbReference>
<reference evidence="9 10" key="1">
    <citation type="journal article" date="2015" name="Int. J. Syst. Evol. Microbiol.">
        <title>Sphingomonas hengshuiensis sp. nov., isolated from lake wetland.</title>
        <authorList>
            <person name="Wei S."/>
            <person name="Wang T."/>
            <person name="Liu H."/>
            <person name="Zhang C."/>
            <person name="Guo J."/>
            <person name="Wang Q."/>
            <person name="Liang K."/>
            <person name="Zhang Z."/>
        </authorList>
    </citation>
    <scope>NUCLEOTIDE SEQUENCE [LARGE SCALE GENOMIC DNA]</scope>
    <source>
        <strain evidence="9 10">WHSC-8</strain>
    </source>
</reference>
<dbReference type="EMBL" id="CP010836">
    <property type="protein sequence ID" value="AJP72604.1"/>
    <property type="molecule type" value="Genomic_DNA"/>
</dbReference>
<dbReference type="InterPro" id="IPR019734">
    <property type="entry name" value="TPR_rpt"/>
</dbReference>
<keyword evidence="4" id="KW-0328">Glycosyltransferase</keyword>
<dbReference type="GO" id="GO:0097363">
    <property type="term" value="F:protein O-acetylglucosaminyltransferase activity"/>
    <property type="evidence" value="ECO:0007669"/>
    <property type="project" value="UniProtKB-EC"/>
</dbReference>
<dbReference type="Pfam" id="PF14559">
    <property type="entry name" value="TPR_19"/>
    <property type="match status" value="1"/>
</dbReference>
<dbReference type="AlphaFoldDB" id="A0A7U4J9A3"/>
<accession>A0A7U4J9A3</accession>
<dbReference type="PANTHER" id="PTHR44835:SF1">
    <property type="entry name" value="PROTEIN O-GLCNAC TRANSFERASE"/>
    <property type="match status" value="1"/>
</dbReference>
<keyword evidence="6" id="KW-0677">Repeat</keyword>
<dbReference type="SUPFAM" id="SSF48452">
    <property type="entry name" value="TPR-like"/>
    <property type="match status" value="1"/>
</dbReference>
<dbReference type="InterPro" id="IPR051939">
    <property type="entry name" value="Glycosyltr_41/O-GlcNAc_trsf"/>
</dbReference>
<evidence type="ECO:0000313" key="9">
    <source>
        <dbReference type="EMBL" id="AJP72604.1"/>
    </source>
</evidence>
<dbReference type="Proteomes" id="UP000032300">
    <property type="component" value="Chromosome"/>
</dbReference>
<dbReference type="Gene3D" id="1.25.40.10">
    <property type="entry name" value="Tetratricopeptide repeat domain"/>
    <property type="match status" value="1"/>
</dbReference>
<evidence type="ECO:0000256" key="5">
    <source>
        <dbReference type="ARBA" id="ARBA00022679"/>
    </source>
</evidence>
<feature type="domain" description="O-GlcNAc transferase C-terminal" evidence="8">
    <location>
        <begin position="185"/>
        <end position="329"/>
    </location>
</feature>
<keyword evidence="7" id="KW-0802">TPR repeat</keyword>
<evidence type="ECO:0000256" key="6">
    <source>
        <dbReference type="ARBA" id="ARBA00022737"/>
    </source>
</evidence>
<dbReference type="KEGG" id="sphi:TS85_13730"/>
<reference evidence="9 10" key="2">
    <citation type="submission" date="2015-02" db="EMBL/GenBank/DDBJ databases">
        <title>The complete genome of Sphingomonas hengshuiensis sp. WHSC-8 isolated from soil of Hengshui Lake.</title>
        <authorList>
            <person name="Wei S."/>
            <person name="Guo J."/>
            <person name="Su C."/>
            <person name="Wu R."/>
            <person name="Zhang Z."/>
            <person name="Liang K."/>
            <person name="Li H."/>
            <person name="Wang T."/>
            <person name="Liu H."/>
            <person name="Zhang C."/>
            <person name="Li Z."/>
            <person name="Wang Q."/>
            <person name="Meng J."/>
        </authorList>
    </citation>
    <scope>NUCLEOTIDE SEQUENCE [LARGE SCALE GENOMIC DNA]</scope>
    <source>
        <strain evidence="9 10">WHSC-8</strain>
    </source>
</reference>
<evidence type="ECO:0000259" key="8">
    <source>
        <dbReference type="Pfam" id="PF13844"/>
    </source>
</evidence>